<dbReference type="AlphaFoldDB" id="A0A7X2NMB5"/>
<evidence type="ECO:0000313" key="2">
    <source>
        <dbReference type="Proteomes" id="UP000429958"/>
    </source>
</evidence>
<accession>A0A7X2NMB5</accession>
<evidence type="ECO:0000313" key="1">
    <source>
        <dbReference type="EMBL" id="MSS37519.1"/>
    </source>
</evidence>
<reference evidence="1 2" key="1">
    <citation type="submission" date="2019-08" db="EMBL/GenBank/DDBJ databases">
        <title>In-depth cultivation of the pig gut microbiome towards novel bacterial diversity and tailored functional studies.</title>
        <authorList>
            <person name="Wylensek D."/>
            <person name="Hitch T.C.A."/>
            <person name="Clavel T."/>
        </authorList>
    </citation>
    <scope>NUCLEOTIDE SEQUENCE [LARGE SCALE GENOMIC DNA]</scope>
    <source>
        <strain evidence="1 2">WCA-389-WT-23D1</strain>
    </source>
</reference>
<dbReference type="Proteomes" id="UP000429958">
    <property type="component" value="Unassembled WGS sequence"/>
</dbReference>
<keyword evidence="2" id="KW-1185">Reference proteome</keyword>
<gene>
    <name evidence="1" type="ORF">FYJ39_13270</name>
</gene>
<protein>
    <recommendedName>
        <fullName evidence="3">Normocyte-binding protein</fullName>
    </recommendedName>
</protein>
<proteinExistence type="predicted"/>
<sequence>MGHIDDMKELIRQEIQSIGTLEERVAFKTLMEEVFLAIYEENEHMYTELEHRVQDELAYDVNRYLVKTGVIERQMYDTTHHLMSPMDERDLETEQYGMDQILESVRAGEEFRMMKVMLRCDYLQIQKLWKKEMEFDAVIETTSPEREWGIRVRLHPNTEYLQKIGHLYHLFIKNGIPWQTINTPYLYKMADICVTKLPEGIDGTETIRRIRFQFGEYHSVVCQDLIPIWNIRKLSLDSIGFPIPCGDHKSFEHSISIKEYGVQHAYLAEDDKEIQSIRQRAERLTITSRIQEAKKWEVYVIQNAQDNRIDYYTYPVIQNERAENFSEKFQRKWNQSIKTQAELARFIRGFGLEEYAAYQSYEILEQFQGKKETYSMNPFIEDEIRDTRMQRKLLLCFRAGEKEPWLQRDIASFIVSEVQRLYPEYECGGMIV</sequence>
<organism evidence="1 2">
    <name type="scientific">Clostridium porci</name>
    <dbReference type="NCBI Taxonomy" id="2605778"/>
    <lineage>
        <taxon>Bacteria</taxon>
        <taxon>Bacillati</taxon>
        <taxon>Bacillota</taxon>
        <taxon>Clostridia</taxon>
        <taxon>Eubacteriales</taxon>
        <taxon>Clostridiaceae</taxon>
        <taxon>Clostridium</taxon>
    </lineage>
</organism>
<comment type="caution">
    <text evidence="1">The sequence shown here is derived from an EMBL/GenBank/DDBJ whole genome shotgun (WGS) entry which is preliminary data.</text>
</comment>
<name>A0A7X2NMB5_9CLOT</name>
<evidence type="ECO:0008006" key="3">
    <source>
        <dbReference type="Google" id="ProtNLM"/>
    </source>
</evidence>
<dbReference type="EMBL" id="VUMD01000011">
    <property type="protein sequence ID" value="MSS37519.1"/>
    <property type="molecule type" value="Genomic_DNA"/>
</dbReference>